<dbReference type="InterPro" id="IPR022742">
    <property type="entry name" value="Hydrolase_4"/>
</dbReference>
<dbReference type="OrthoDB" id="9806902at2"/>
<gene>
    <name evidence="2" type="ORF">SAMN04488568_101343</name>
</gene>
<evidence type="ECO:0000259" key="1">
    <source>
        <dbReference type="Pfam" id="PF12146"/>
    </source>
</evidence>
<dbReference type="SUPFAM" id="SSF53474">
    <property type="entry name" value="alpha/beta-Hydrolases"/>
    <property type="match status" value="1"/>
</dbReference>
<name>A0A1G9M621_9PROT</name>
<feature type="domain" description="Serine aminopeptidase S33" evidence="1">
    <location>
        <begin position="29"/>
        <end position="292"/>
    </location>
</feature>
<dbReference type="Pfam" id="PF12146">
    <property type="entry name" value="Hydrolase_4"/>
    <property type="match status" value="1"/>
</dbReference>
<reference evidence="2 3" key="1">
    <citation type="submission" date="2016-10" db="EMBL/GenBank/DDBJ databases">
        <authorList>
            <person name="de Groot N.N."/>
        </authorList>
    </citation>
    <scope>NUCLEOTIDE SEQUENCE [LARGE SCALE GENOMIC DNA]</scope>
    <source>
        <strain evidence="2 3">DSM 16077</strain>
    </source>
</reference>
<dbReference type="EMBL" id="FNHG01000001">
    <property type="protein sequence ID" value="SDL69584.1"/>
    <property type="molecule type" value="Genomic_DNA"/>
</dbReference>
<proteinExistence type="predicted"/>
<keyword evidence="3" id="KW-1185">Reference proteome</keyword>
<dbReference type="RefSeq" id="WP_091765793.1">
    <property type="nucleotide sequence ID" value="NZ_FNHG01000001.1"/>
</dbReference>
<organism evidence="2 3">
    <name type="scientific">Maricaulis salignorans</name>
    <dbReference type="NCBI Taxonomy" id="144026"/>
    <lineage>
        <taxon>Bacteria</taxon>
        <taxon>Pseudomonadati</taxon>
        <taxon>Pseudomonadota</taxon>
        <taxon>Alphaproteobacteria</taxon>
        <taxon>Maricaulales</taxon>
        <taxon>Maricaulaceae</taxon>
        <taxon>Maricaulis</taxon>
    </lineage>
</organism>
<sequence length="311" mass="34215">MPKSNFSLQTLPSPTGARLALYTAEARGTPRGIVHINHGLAEHAGRYAPFAEFLASRGYHVGAHDHRGHGATTADDGAPRRYADSDGWTKVMGDVSAVEDSLRATWPGLPLIVFGHSMGAVIAFNQVLRQPEKLAGAAIWNGNMTLGELASFMKLILWFEAAAGGEFTPSLTLDSMTFKSWNKNFPERRTDADWLSRDAEEVDKYVNDPVCGWPASVSLWRDFLEGTAYAEDKANLVNVPKDMPFHLLGGSKDPATLQGKAMRTLYKRLKKAGFTDVDLHILKGFRHETLNEIGREAQMAAFADWLDRVTG</sequence>
<dbReference type="Proteomes" id="UP000199759">
    <property type="component" value="Unassembled WGS sequence"/>
</dbReference>
<dbReference type="InterPro" id="IPR051044">
    <property type="entry name" value="MAG_DAG_Lipase"/>
</dbReference>
<keyword evidence="2" id="KW-0378">Hydrolase</keyword>
<dbReference type="STRING" id="144026.SAMN04488568_101343"/>
<dbReference type="InterPro" id="IPR029058">
    <property type="entry name" value="AB_hydrolase_fold"/>
</dbReference>
<evidence type="ECO:0000313" key="2">
    <source>
        <dbReference type="EMBL" id="SDL69584.1"/>
    </source>
</evidence>
<dbReference type="GO" id="GO:0016787">
    <property type="term" value="F:hydrolase activity"/>
    <property type="evidence" value="ECO:0007669"/>
    <property type="project" value="UniProtKB-KW"/>
</dbReference>
<dbReference type="Gene3D" id="3.40.50.1820">
    <property type="entry name" value="alpha/beta hydrolase"/>
    <property type="match status" value="1"/>
</dbReference>
<accession>A0A1G9M621</accession>
<dbReference type="AlphaFoldDB" id="A0A1G9M621"/>
<protein>
    <submittedName>
        <fullName evidence="2">Lysophospholipase, alpha-beta hydrolase superfamily</fullName>
    </submittedName>
</protein>
<dbReference type="PANTHER" id="PTHR11614">
    <property type="entry name" value="PHOSPHOLIPASE-RELATED"/>
    <property type="match status" value="1"/>
</dbReference>
<evidence type="ECO:0000313" key="3">
    <source>
        <dbReference type="Proteomes" id="UP000199759"/>
    </source>
</evidence>